<evidence type="ECO:0008006" key="3">
    <source>
        <dbReference type="Google" id="ProtNLM"/>
    </source>
</evidence>
<gene>
    <name evidence="1" type="ORF">DF168_00698</name>
</gene>
<accession>A0A2Z4AEW1</accession>
<dbReference type="Gene3D" id="2.60.120.620">
    <property type="entry name" value="q2cbj1_9rhob like domain"/>
    <property type="match status" value="1"/>
</dbReference>
<proteinExistence type="predicted"/>
<dbReference type="InterPro" id="IPR008775">
    <property type="entry name" value="Phytyl_CoA_dOase-like"/>
</dbReference>
<evidence type="ECO:0000313" key="2">
    <source>
        <dbReference type="Proteomes" id="UP000247465"/>
    </source>
</evidence>
<dbReference type="PANTHER" id="PTHR37563">
    <property type="entry name" value="PHYTANOYL-COA DIOXYGENASE FAMILY PROTEIN (AFU_ORTHOLOGUE AFUA_2G03330)"/>
    <property type="match status" value="1"/>
</dbReference>
<protein>
    <recommendedName>
        <fullName evidence="3">Kanamycin B dioxygenase</fullName>
    </recommendedName>
</protein>
<reference evidence="1 2" key="1">
    <citation type="submission" date="2018-06" db="EMBL/GenBank/DDBJ databases">
        <title>Draft Genome Sequence of a Novel Marine Bacterium Related to the Verrucomicrobia.</title>
        <authorList>
            <person name="Vosseberg J."/>
            <person name="Martijn J."/>
            <person name="Ettema T.J.G."/>
        </authorList>
    </citation>
    <scope>NUCLEOTIDE SEQUENCE [LARGE SCALE GENOMIC DNA]</scope>
    <source>
        <strain evidence="1">TARA_B100001123</strain>
    </source>
</reference>
<dbReference type="KEGG" id="mtar:DF168_00698"/>
<organism evidence="1 2">
    <name type="scientific">Candidatus Moanibacter tarae</name>
    <dbReference type="NCBI Taxonomy" id="2200854"/>
    <lineage>
        <taxon>Bacteria</taxon>
        <taxon>Pseudomonadati</taxon>
        <taxon>Verrucomicrobiota</taxon>
        <taxon>Opitutia</taxon>
        <taxon>Puniceicoccales</taxon>
        <taxon>Puniceicoccales incertae sedis</taxon>
        <taxon>Candidatus Moanibacter</taxon>
    </lineage>
</organism>
<dbReference type="InterPro" id="IPR051961">
    <property type="entry name" value="Fungal_Metabolite_Diox"/>
</dbReference>
<dbReference type="Proteomes" id="UP000247465">
    <property type="component" value="Chromosome"/>
</dbReference>
<dbReference type="PANTHER" id="PTHR37563:SF2">
    <property type="entry name" value="PHYTANOYL-COA DIOXYGENASE FAMILY PROTEIN (AFU_ORTHOLOGUE AFUA_2G03330)"/>
    <property type="match status" value="1"/>
</dbReference>
<name>A0A2Z4AEW1_9BACT</name>
<dbReference type="GO" id="GO:0016706">
    <property type="term" value="F:2-oxoglutarate-dependent dioxygenase activity"/>
    <property type="evidence" value="ECO:0007669"/>
    <property type="project" value="UniProtKB-ARBA"/>
</dbReference>
<dbReference type="SUPFAM" id="SSF51197">
    <property type="entry name" value="Clavaminate synthase-like"/>
    <property type="match status" value="1"/>
</dbReference>
<dbReference type="Pfam" id="PF05721">
    <property type="entry name" value="PhyH"/>
    <property type="match status" value="1"/>
</dbReference>
<dbReference type="EMBL" id="CP029803">
    <property type="protein sequence ID" value="AWT59508.1"/>
    <property type="molecule type" value="Genomic_DNA"/>
</dbReference>
<dbReference type="AlphaFoldDB" id="A0A2Z4AEW1"/>
<sequence length="266" mass="29823">MNIQEHIDRIHRDGWSLVPRVIPADRIDAIRNQVCQSAAEHGRAKAAKLGIGQVPGFIRYDQSLSPYLSDPKLMVLLEALLGRYLKVSFATATINHPGNPRGGWHADWPFNQKNAGHISAPYPDVIMHLTTLWILSPFTKDNGGTLIVPGSHRWPSNPTDNIGVDPEAPYPTEMHAVGEAGSVLVLDSRIWHSTASNYSDESRVSVVIRYAPWWLNTRVLEPGSEEREMMVDEPGSMENDQPLVPRNVYDDLPKATKQLFRHWVEG</sequence>
<evidence type="ECO:0000313" key="1">
    <source>
        <dbReference type="EMBL" id="AWT59508.1"/>
    </source>
</evidence>